<evidence type="ECO:0008006" key="10">
    <source>
        <dbReference type="Google" id="ProtNLM"/>
    </source>
</evidence>
<evidence type="ECO:0000256" key="4">
    <source>
        <dbReference type="PROSITE-ProRule" id="PRU00047"/>
    </source>
</evidence>
<keyword evidence="2 4" id="KW-0863">Zinc-finger</keyword>
<feature type="domain" description="PHD-type" evidence="6">
    <location>
        <begin position="249"/>
        <end position="303"/>
    </location>
</feature>
<dbReference type="InterPro" id="IPR036875">
    <property type="entry name" value="Znf_CCHC_sf"/>
</dbReference>
<dbReference type="GO" id="GO:0003676">
    <property type="term" value="F:nucleic acid binding"/>
    <property type="evidence" value="ECO:0007669"/>
    <property type="project" value="InterPro"/>
</dbReference>
<feature type="non-terminal residue" evidence="8">
    <location>
        <position position="881"/>
    </location>
</feature>
<dbReference type="InterPro" id="IPR013083">
    <property type="entry name" value="Znf_RING/FYVE/PHD"/>
</dbReference>
<feature type="compositionally biased region" description="Polar residues" evidence="5">
    <location>
        <begin position="59"/>
        <end position="73"/>
    </location>
</feature>
<evidence type="ECO:0000256" key="5">
    <source>
        <dbReference type="SAM" id="MobiDB-lite"/>
    </source>
</evidence>
<evidence type="ECO:0000313" key="8">
    <source>
        <dbReference type="EMBL" id="GMH51194.1"/>
    </source>
</evidence>
<evidence type="ECO:0000259" key="6">
    <source>
        <dbReference type="PROSITE" id="PS50016"/>
    </source>
</evidence>
<name>A0A9W6ZBJ1_9STRA</name>
<evidence type="ECO:0000259" key="7">
    <source>
        <dbReference type="PROSITE" id="PS50158"/>
    </source>
</evidence>
<dbReference type="CDD" id="cd15517">
    <property type="entry name" value="PHD_TCF19_like"/>
    <property type="match status" value="1"/>
</dbReference>
<dbReference type="SMART" id="SM00249">
    <property type="entry name" value="PHD"/>
    <property type="match status" value="1"/>
</dbReference>
<dbReference type="InterPro" id="IPR001965">
    <property type="entry name" value="Znf_PHD"/>
</dbReference>
<keyword evidence="9" id="KW-1185">Reference proteome</keyword>
<feature type="region of interest" description="Disordered" evidence="5">
    <location>
        <begin position="59"/>
        <end position="89"/>
    </location>
</feature>
<dbReference type="Gene3D" id="3.90.980.20">
    <property type="match status" value="1"/>
</dbReference>
<dbReference type="PROSITE" id="PS01359">
    <property type="entry name" value="ZF_PHD_1"/>
    <property type="match status" value="1"/>
</dbReference>
<feature type="region of interest" description="Disordered" evidence="5">
    <location>
        <begin position="222"/>
        <end position="245"/>
    </location>
</feature>
<protein>
    <recommendedName>
        <fullName evidence="10">PHD-type domain-containing protein</fullName>
    </recommendedName>
</protein>
<dbReference type="AlphaFoldDB" id="A0A9W6ZBJ1"/>
<feature type="compositionally biased region" description="Polar residues" evidence="5">
    <location>
        <begin position="848"/>
        <end position="857"/>
    </location>
</feature>
<sequence length="881" mass="96232">MADVVPNDPGGKNPPLPQSIIEPETSKWSASDFVPDVLPPGLSLCELVPTLGLPSGKNSNKLLFSSSPQQASTHDMEPSESPPPPPPRLKEIVPAYIPPAPEPPLFYSTLALQTYCSYGVRVLQPFSASGLNAVLVPGAGSRVCRVCGDVGHYEIECPKAGGDSLSAKRTRVQIAGVLAREARRSVQNYDGRAQRAELDYWCEQREVADSHFRRFCMKQKEDSGKEESGGGEFKWEDKGRVKGGENDDDTPCAICNLFMPTSDQLILTCDGCEFDFHSSCLGMSRREVASLPDKWFCHSCLDDDNVGDENLVEIMDGYAIEQNKRGGRHDKTNFAYHHLFVSTARGGGEKVVVEEEGGEGKGGGRGSKSSLSKRSAPIDPEDYVDDEEDGMGGGGVYKAQPLPQLIDFPKPLFATPAVLCKGCDAWFPSSPNSALWGVHSYAYTCAKCNGGKEGRTVPAPKTNFRWVDVARIALCNLAVRERKTHFLRSELISFINDHWEHLRSGKRPKYWEQDLCSTIKHKSHSHFFHLHALNGRGSTTYALTGSGIPDGGVAVPKCVFEGIKARLFNSAKDIRENLSRLVITPKEDRIVGISSTIKSLKANLKLEEKALSEWDIGGEMDKRNYIYMKGWDTVPVGGEVAGGKGVGSQDGTLDGTLGTPVGAARCNDALLRASSAEVVTVREDVSLSPQELVNTLIAYADEHFNHTAVVEKYDPDKGKHFIRLLGTHPPPALSGNYQVFEKVPYGSSIWVDLGENTKVLRFVQINQVDSKGMAISEMVVGEKEGMLCVKWRGGGLSWVPSSHVLNKNIVDAFRSLDEDERRRVYEDSVNPNAVRFAQPAPPPVLRRSPTTMSSSSANIEDIELLKSLAGGDDFSSSLDSD</sequence>
<reference evidence="8" key="1">
    <citation type="submission" date="2022-07" db="EMBL/GenBank/DDBJ databases">
        <title>Genome analysis of Parmales, a sister group of diatoms, reveals the evolutionary specialization of diatoms from phago-mixotrophs to photoautotrophs.</title>
        <authorList>
            <person name="Ban H."/>
            <person name="Sato S."/>
            <person name="Yoshikawa S."/>
            <person name="Kazumasa Y."/>
            <person name="Nakamura Y."/>
            <person name="Ichinomiya M."/>
            <person name="Saitoh K."/>
            <person name="Sato N."/>
            <person name="Blanc-Mathieu R."/>
            <person name="Endo H."/>
            <person name="Kuwata A."/>
            <person name="Ogata H."/>
        </authorList>
    </citation>
    <scope>NUCLEOTIDE SEQUENCE</scope>
</reference>
<dbReference type="PROSITE" id="PS50158">
    <property type="entry name" value="ZF_CCHC"/>
    <property type="match status" value="1"/>
</dbReference>
<dbReference type="OrthoDB" id="10033786at2759"/>
<feature type="region of interest" description="Disordered" evidence="5">
    <location>
        <begin position="354"/>
        <end position="394"/>
    </location>
</feature>
<dbReference type="Gene3D" id="3.30.40.10">
    <property type="entry name" value="Zinc/RING finger domain, C3HC4 (zinc finger)"/>
    <property type="match status" value="1"/>
</dbReference>
<evidence type="ECO:0000256" key="2">
    <source>
        <dbReference type="ARBA" id="ARBA00022771"/>
    </source>
</evidence>
<comment type="caution">
    <text evidence="8">The sequence shown here is derived from an EMBL/GenBank/DDBJ whole genome shotgun (WGS) entry which is preliminary data.</text>
</comment>
<feature type="region of interest" description="Disordered" evidence="5">
    <location>
        <begin position="838"/>
        <end position="857"/>
    </location>
</feature>
<feature type="compositionally biased region" description="Acidic residues" evidence="5">
    <location>
        <begin position="379"/>
        <end position="390"/>
    </location>
</feature>
<keyword evidence="1" id="KW-0479">Metal-binding</keyword>
<dbReference type="SUPFAM" id="SSF57903">
    <property type="entry name" value="FYVE/PHD zinc finger"/>
    <property type="match status" value="1"/>
</dbReference>
<evidence type="ECO:0000313" key="9">
    <source>
        <dbReference type="Proteomes" id="UP001165082"/>
    </source>
</evidence>
<dbReference type="InterPro" id="IPR019787">
    <property type="entry name" value="Znf_PHD-finger"/>
</dbReference>
<dbReference type="Pfam" id="PF00628">
    <property type="entry name" value="PHD"/>
    <property type="match status" value="1"/>
</dbReference>
<dbReference type="InterPro" id="IPR019786">
    <property type="entry name" value="Zinc_finger_PHD-type_CS"/>
</dbReference>
<accession>A0A9W6ZBJ1</accession>
<gene>
    <name evidence="8" type="ORF">TrRE_jg1895</name>
</gene>
<proteinExistence type="predicted"/>
<feature type="region of interest" description="Disordered" evidence="5">
    <location>
        <begin position="1"/>
        <end position="24"/>
    </location>
</feature>
<dbReference type="EMBL" id="BRXZ01001970">
    <property type="protein sequence ID" value="GMH51194.1"/>
    <property type="molecule type" value="Genomic_DNA"/>
</dbReference>
<keyword evidence="3" id="KW-0862">Zinc</keyword>
<dbReference type="PROSITE" id="PS50016">
    <property type="entry name" value="ZF_PHD_2"/>
    <property type="match status" value="1"/>
</dbReference>
<evidence type="ECO:0000256" key="3">
    <source>
        <dbReference type="ARBA" id="ARBA00022833"/>
    </source>
</evidence>
<dbReference type="Proteomes" id="UP001165082">
    <property type="component" value="Unassembled WGS sequence"/>
</dbReference>
<evidence type="ECO:0000256" key="1">
    <source>
        <dbReference type="ARBA" id="ARBA00022723"/>
    </source>
</evidence>
<dbReference type="InterPro" id="IPR011011">
    <property type="entry name" value="Znf_FYVE_PHD"/>
</dbReference>
<dbReference type="SUPFAM" id="SSF57756">
    <property type="entry name" value="Retrovirus zinc finger-like domains"/>
    <property type="match status" value="1"/>
</dbReference>
<dbReference type="InterPro" id="IPR001878">
    <property type="entry name" value="Znf_CCHC"/>
</dbReference>
<feature type="domain" description="CCHC-type" evidence="7">
    <location>
        <begin position="144"/>
        <end position="159"/>
    </location>
</feature>
<organism evidence="8 9">
    <name type="scientific">Triparma retinervis</name>
    <dbReference type="NCBI Taxonomy" id="2557542"/>
    <lineage>
        <taxon>Eukaryota</taxon>
        <taxon>Sar</taxon>
        <taxon>Stramenopiles</taxon>
        <taxon>Ochrophyta</taxon>
        <taxon>Bolidophyceae</taxon>
        <taxon>Parmales</taxon>
        <taxon>Triparmaceae</taxon>
        <taxon>Triparma</taxon>
    </lineage>
</organism>
<dbReference type="GO" id="GO:0008270">
    <property type="term" value="F:zinc ion binding"/>
    <property type="evidence" value="ECO:0007669"/>
    <property type="project" value="UniProtKB-KW"/>
</dbReference>